<protein>
    <submittedName>
        <fullName evidence="1">Uncharacterized protein</fullName>
    </submittedName>
</protein>
<name>A0A1H0CTD9_9FIRM</name>
<proteinExistence type="predicted"/>
<gene>
    <name evidence="1" type="ORF">SAMN05192585_1252</name>
</gene>
<keyword evidence="2" id="KW-1185">Reference proteome</keyword>
<dbReference type="Proteomes" id="UP000199182">
    <property type="component" value="Unassembled WGS sequence"/>
</dbReference>
<organism evidence="1 2">
    <name type="scientific">Acetanaerobacterium elongatum</name>
    <dbReference type="NCBI Taxonomy" id="258515"/>
    <lineage>
        <taxon>Bacteria</taxon>
        <taxon>Bacillati</taxon>
        <taxon>Bacillota</taxon>
        <taxon>Clostridia</taxon>
        <taxon>Eubacteriales</taxon>
        <taxon>Oscillospiraceae</taxon>
        <taxon>Acetanaerobacterium</taxon>
    </lineage>
</organism>
<sequence length="237" mass="25666">MMKGAFSLSNGNMTSFDQIPFKLFLPRAYNVFVLIFQVWNRGNDCVPGEEFDISEEAFLNSLGLRPKKANARKSKPEEDEELPRQIKKQLVANLAGGSLAAGFAQYIRTELQQDVKPGMPVCFTACLGGEENIELVELGSAIRLRAGETTGVFVVWYNVSAAPATGVTASLLLEADGKELLGSRSFCRNAYFMGTCMSLGAHAAILVPQGEQRLIRLINGDSTADIGNASVLVIRLG</sequence>
<evidence type="ECO:0000313" key="1">
    <source>
        <dbReference type="EMBL" id="SDN61143.1"/>
    </source>
</evidence>
<accession>A0A1H0CTD9</accession>
<evidence type="ECO:0000313" key="2">
    <source>
        <dbReference type="Proteomes" id="UP000199182"/>
    </source>
</evidence>
<reference evidence="1 2" key="1">
    <citation type="submission" date="2016-10" db="EMBL/GenBank/DDBJ databases">
        <authorList>
            <person name="de Groot N.N."/>
        </authorList>
    </citation>
    <scope>NUCLEOTIDE SEQUENCE [LARGE SCALE GENOMIC DNA]</scope>
    <source>
        <strain evidence="1 2">CGMCC 1.5012</strain>
    </source>
</reference>
<dbReference type="AlphaFoldDB" id="A0A1H0CTD9"/>
<dbReference type="EMBL" id="FNID01000025">
    <property type="protein sequence ID" value="SDN61143.1"/>
    <property type="molecule type" value="Genomic_DNA"/>
</dbReference>